<keyword evidence="2" id="KW-0472">Membrane</keyword>
<dbReference type="SUPFAM" id="SSF69318">
    <property type="entry name" value="Integrin alpha N-terminal domain"/>
    <property type="match status" value="1"/>
</dbReference>
<evidence type="ECO:0000256" key="1">
    <source>
        <dbReference type="ARBA" id="ARBA00022729"/>
    </source>
</evidence>
<keyword evidence="2" id="KW-1133">Transmembrane helix</keyword>
<dbReference type="Pfam" id="PF13517">
    <property type="entry name" value="FG-GAP_3"/>
    <property type="match status" value="2"/>
</dbReference>
<name>A0A819I9U6_9BILA</name>
<evidence type="ECO:0000313" key="3">
    <source>
        <dbReference type="EMBL" id="CAF3915472.1"/>
    </source>
</evidence>
<keyword evidence="2" id="KW-0812">Transmembrane</keyword>
<feature type="transmembrane region" description="Helical" evidence="2">
    <location>
        <begin position="1024"/>
        <end position="1044"/>
    </location>
</feature>
<protein>
    <submittedName>
        <fullName evidence="3">Uncharacterized protein</fullName>
    </submittedName>
</protein>
<dbReference type="Gene3D" id="2.130.10.130">
    <property type="entry name" value="Integrin alpha, N-terminal"/>
    <property type="match status" value="1"/>
</dbReference>
<dbReference type="InterPro" id="IPR028994">
    <property type="entry name" value="Integrin_alpha_N"/>
</dbReference>
<feature type="transmembrane region" description="Helical" evidence="2">
    <location>
        <begin position="613"/>
        <end position="633"/>
    </location>
</feature>
<organism evidence="3 4">
    <name type="scientific">Adineta steineri</name>
    <dbReference type="NCBI Taxonomy" id="433720"/>
    <lineage>
        <taxon>Eukaryota</taxon>
        <taxon>Metazoa</taxon>
        <taxon>Spiralia</taxon>
        <taxon>Gnathifera</taxon>
        <taxon>Rotifera</taxon>
        <taxon>Eurotatoria</taxon>
        <taxon>Bdelloidea</taxon>
        <taxon>Adinetida</taxon>
        <taxon>Adinetidae</taxon>
        <taxon>Adineta</taxon>
    </lineage>
</organism>
<sequence length="1450" mass="162729">MTTESSTVTVSDITPVKFKELYSKYNKTLSCPCSTISMPHKTFVSNIIRLHPVCKSIFVNQTWIEALYLLNASQYGVWDFRTTASSQANAVFHIENDIENSDFITTYLLTDTQIEFEVNSTTESFKSSASARMIMFLNYLRTTVRANYLVSALNTNLIIQISADLNDPFGVKAIPVRYYSTSGAFVPCHQNNPTKAATLHPLLNNSMTWRDIQKFESMPNSTIVSGFFAACAPLEALLQSTLDCLYEIECLQLLSDYFPPLNHMGVNWTDFLLTSKQQNLSVNDYFNNLFIEEWLTNINYSKYFNECHPSACTYTATDRAAFTYAITLFISLYGGLVIILRLSASFLVNVSLKFKHRSRNTSVDFGSIIVLLLFNSLSTHTDTVTIPNPSLIMYKDLQMLHSATLNCPCSTKAISYRSFVTLSPTLHQVCSSGFVTDDWFTLLQRSINMYYPNDWRNRARAQFQQLSDFCRLANKTLDDNVDRFLEKFLIASTVFNEIDFDTQLNVTLRHFYNSTIFDFSLQNDIVRLLMQVDQPYMGASDIVDLSWISNLIVTNIENERSNQRLPQVLFTLSSISEKMMVEQWNASWPYKDFYESCAPIYCTYSEKIRTKTIAGIILTLMSVIGGLVVSLRLITPNVDPITAKRLGRWATRLYIALFIGGLGVLTICSSPFASEQWRTDLTAGLAANLSIYTQRDYRRFISAHLQFLQGLCQLSMNATYNSVNQFLTSLLVTSELFSETNFHQKLESLMEQSKSNAPTTFRHLLFLIRTINHGNAFMSTYGTNFEYIVPKNRSYESYAPTRALIYDDECSCGLCSNCTAQANFITANSSKIIPIPIKGLKIGCTPSESFRASTLECFYDRSCINLIHQYTNYSKSHQPLSIMKSRFSINTTVAELIDNLFIEQWSNKTNYTSYFQQCLPSYCSYTSIQKSTLLEIITLLLSLQGGLTIILKWICPKIVRIGSKIKDYRKKRVNTVHPGCALVETSDDISNTPVDNVTTNLETSSTPETSPTITGRSGRRTFKVFFGCILLTSVIAALIIFSFYTVQQASSISMTNDTNLNPTTNTILPTYSSTAISICKLNFRSISMNTSNFDLTSDGFVFADFNNDNRLDLVFYSERDTTLNLLLGNGDGSFGAENIIPVNSFNFLTHIDVGDFNNDNRSDLVLTSRTHLGILVGNGNGTFGGLNTLSLGAKCTLEDITVANFNHDNYSDIAVVSMDNNNMCVFLRKSNDNFSLPFIFPTGHNSQPRALNVGDFNSDGHLDIVVSNNNAVNIVVFFGCGNGTFEMQKQSFTIIGSDPSHLAVGDFDGDTYPDVAIPNSLENVICILSEYRNESFGVRQKFFIKSVSTTPSIAVGDFNCDDHLDIAVGTTDPYGIYALVGYGDGHFDTQTIFPTQLIDKDIMIAVHDFNGDTYQDIIAIDSRLDTIDILLNICECCTRDNLKKSNSSLP</sequence>
<evidence type="ECO:0000256" key="2">
    <source>
        <dbReference type="SAM" id="Phobius"/>
    </source>
</evidence>
<dbReference type="PANTHER" id="PTHR46580:SF4">
    <property type="entry name" value="ATP_GTP-BINDING PROTEIN"/>
    <property type="match status" value="1"/>
</dbReference>
<reference evidence="3" key="1">
    <citation type="submission" date="2021-02" db="EMBL/GenBank/DDBJ databases">
        <authorList>
            <person name="Nowell W R."/>
        </authorList>
    </citation>
    <scope>NUCLEOTIDE SEQUENCE</scope>
</reference>
<dbReference type="PANTHER" id="PTHR46580">
    <property type="entry name" value="SENSOR KINASE-RELATED"/>
    <property type="match status" value="1"/>
</dbReference>
<feature type="transmembrane region" description="Helical" evidence="2">
    <location>
        <begin position="321"/>
        <end position="340"/>
    </location>
</feature>
<comment type="caution">
    <text evidence="3">The sequence shown here is derived from an EMBL/GenBank/DDBJ whole genome shotgun (WGS) entry which is preliminary data.</text>
</comment>
<dbReference type="EMBL" id="CAJOAZ010002301">
    <property type="protein sequence ID" value="CAF3915472.1"/>
    <property type="molecule type" value="Genomic_DNA"/>
</dbReference>
<dbReference type="InterPro" id="IPR013517">
    <property type="entry name" value="FG-GAP"/>
</dbReference>
<accession>A0A819I9U6</accession>
<gene>
    <name evidence="3" type="ORF">OXD698_LOCUS24722</name>
</gene>
<keyword evidence="1" id="KW-0732">Signal</keyword>
<dbReference type="Proteomes" id="UP000663844">
    <property type="component" value="Unassembled WGS sequence"/>
</dbReference>
<proteinExistence type="predicted"/>
<evidence type="ECO:0000313" key="4">
    <source>
        <dbReference type="Proteomes" id="UP000663844"/>
    </source>
</evidence>
<feature type="transmembrane region" description="Helical" evidence="2">
    <location>
        <begin position="653"/>
        <end position="673"/>
    </location>
</feature>